<dbReference type="InterPro" id="IPR025846">
    <property type="entry name" value="TBL_N"/>
</dbReference>
<evidence type="ECO:0008006" key="11">
    <source>
        <dbReference type="Google" id="ProtNLM"/>
    </source>
</evidence>
<evidence type="ECO:0000259" key="7">
    <source>
        <dbReference type="Pfam" id="PF13839"/>
    </source>
</evidence>
<keyword evidence="3" id="KW-0812">Transmembrane</keyword>
<feature type="domain" description="Trichome birefringence-like C-terminal" evidence="7">
    <location>
        <begin position="50"/>
        <end position="330"/>
    </location>
</feature>
<dbReference type="AlphaFoldDB" id="A0AAN9HPH0"/>
<dbReference type="GO" id="GO:0016413">
    <property type="term" value="F:O-acetyltransferase activity"/>
    <property type="evidence" value="ECO:0007669"/>
    <property type="project" value="InterPro"/>
</dbReference>
<feature type="domain" description="Trichome birefringence-like N-terminal" evidence="8">
    <location>
        <begin position="2"/>
        <end position="49"/>
    </location>
</feature>
<keyword evidence="4" id="KW-0735">Signal-anchor</keyword>
<dbReference type="Pfam" id="PF13839">
    <property type="entry name" value="PC-Esterase"/>
    <property type="match status" value="1"/>
</dbReference>
<evidence type="ECO:0000256" key="1">
    <source>
        <dbReference type="ARBA" id="ARBA00004167"/>
    </source>
</evidence>
<evidence type="ECO:0000256" key="3">
    <source>
        <dbReference type="ARBA" id="ARBA00022692"/>
    </source>
</evidence>
<protein>
    <recommendedName>
        <fullName evidence="11">Trichome birefringence-like N-terminal domain-containing protein</fullName>
    </recommendedName>
</protein>
<keyword evidence="6" id="KW-0472">Membrane</keyword>
<evidence type="ECO:0000259" key="8">
    <source>
        <dbReference type="Pfam" id="PF14416"/>
    </source>
</evidence>
<evidence type="ECO:0000256" key="6">
    <source>
        <dbReference type="ARBA" id="ARBA00023136"/>
    </source>
</evidence>
<organism evidence="9 10">
    <name type="scientific">Crotalaria pallida</name>
    <name type="common">Smooth rattlebox</name>
    <name type="synonym">Crotalaria striata</name>
    <dbReference type="NCBI Taxonomy" id="3830"/>
    <lineage>
        <taxon>Eukaryota</taxon>
        <taxon>Viridiplantae</taxon>
        <taxon>Streptophyta</taxon>
        <taxon>Embryophyta</taxon>
        <taxon>Tracheophyta</taxon>
        <taxon>Spermatophyta</taxon>
        <taxon>Magnoliopsida</taxon>
        <taxon>eudicotyledons</taxon>
        <taxon>Gunneridae</taxon>
        <taxon>Pentapetalae</taxon>
        <taxon>rosids</taxon>
        <taxon>fabids</taxon>
        <taxon>Fabales</taxon>
        <taxon>Fabaceae</taxon>
        <taxon>Papilionoideae</taxon>
        <taxon>50 kb inversion clade</taxon>
        <taxon>genistoids sensu lato</taxon>
        <taxon>core genistoids</taxon>
        <taxon>Crotalarieae</taxon>
        <taxon>Crotalaria</taxon>
    </lineage>
</organism>
<dbReference type="InterPro" id="IPR026057">
    <property type="entry name" value="TBL_C"/>
</dbReference>
<proteinExistence type="inferred from homology"/>
<dbReference type="Proteomes" id="UP001372338">
    <property type="component" value="Unassembled WGS sequence"/>
</dbReference>
<name>A0AAN9HPH0_CROPI</name>
<dbReference type="PANTHER" id="PTHR32285:SF36">
    <property type="entry name" value="PROTEIN TRICHOME BIREFRINGENCE-LIKE 38"/>
    <property type="match status" value="1"/>
</dbReference>
<evidence type="ECO:0000256" key="2">
    <source>
        <dbReference type="ARBA" id="ARBA00007727"/>
    </source>
</evidence>
<gene>
    <name evidence="9" type="ORF">RIF29_38202</name>
</gene>
<comment type="caution">
    <text evidence="9">The sequence shown here is derived from an EMBL/GenBank/DDBJ whole genome shotgun (WGS) entry which is preliminary data.</text>
</comment>
<dbReference type="EMBL" id="JAYWIO010000008">
    <property type="protein sequence ID" value="KAK7243407.1"/>
    <property type="molecule type" value="Genomic_DNA"/>
</dbReference>
<dbReference type="GO" id="GO:0005794">
    <property type="term" value="C:Golgi apparatus"/>
    <property type="evidence" value="ECO:0007669"/>
    <property type="project" value="TreeGrafter"/>
</dbReference>
<evidence type="ECO:0000313" key="10">
    <source>
        <dbReference type="Proteomes" id="UP001372338"/>
    </source>
</evidence>
<dbReference type="PANTHER" id="PTHR32285">
    <property type="entry name" value="PROTEIN TRICHOME BIREFRINGENCE-LIKE 9-RELATED"/>
    <property type="match status" value="1"/>
</dbReference>
<dbReference type="Pfam" id="PF14416">
    <property type="entry name" value="PMR5N"/>
    <property type="match status" value="1"/>
</dbReference>
<dbReference type="InterPro" id="IPR029962">
    <property type="entry name" value="TBL"/>
</dbReference>
<keyword evidence="10" id="KW-1185">Reference proteome</keyword>
<evidence type="ECO:0000256" key="5">
    <source>
        <dbReference type="ARBA" id="ARBA00022989"/>
    </source>
</evidence>
<evidence type="ECO:0000313" key="9">
    <source>
        <dbReference type="EMBL" id="KAK7243407.1"/>
    </source>
</evidence>
<comment type="subcellular location">
    <subcellularLocation>
        <location evidence="1">Membrane</location>
        <topology evidence="1">Single-pass membrane protein</topology>
    </subcellularLocation>
</comment>
<dbReference type="GO" id="GO:0016020">
    <property type="term" value="C:membrane"/>
    <property type="evidence" value="ECO:0007669"/>
    <property type="project" value="UniProtKB-SubCell"/>
</dbReference>
<comment type="similarity">
    <text evidence="2">Belongs to the PC-esterase family. TBL subfamily.</text>
</comment>
<evidence type="ECO:0000256" key="4">
    <source>
        <dbReference type="ARBA" id="ARBA00022968"/>
    </source>
</evidence>
<sequence length="334" mass="38550">MYEGSWVFDDSYPLYNSSECPIRREFDCLKYGRPDKQYLKYRWQPHNCNLPRFDGRSFLEKFKGKQIMFIGDSISVNQWQSLICLLHSAAPQSKILKHGNGRPITNYTFQDYGVSVLLFRSAYLVDIVREEIGRVLKLDSIENGATWKNIDILVFNSWLWWYLGRTVPNSSNISNVVHTQFKQAPFDYIQIGDKIVEDMDRMEAYKMGLTTWANWVDAEVDLRKTKVLFQGINPQHSHAKDWNEPKSTNCAKETQPINGSIFPAGLPPASHVLQEVLNKMIKPVHLLNITTLSQLRIDAHPSSYNGIKHMDCTHWCVAGLVDTWNELLYKAVTS</sequence>
<reference evidence="9 10" key="1">
    <citation type="submission" date="2024-01" db="EMBL/GenBank/DDBJ databases">
        <title>The genomes of 5 underutilized Papilionoideae crops provide insights into root nodulation and disease resistanc.</title>
        <authorList>
            <person name="Yuan L."/>
        </authorList>
    </citation>
    <scope>NUCLEOTIDE SEQUENCE [LARGE SCALE GENOMIC DNA]</scope>
    <source>
        <strain evidence="9">ZHUSHIDOU_FW_LH</strain>
        <tissue evidence="9">Leaf</tissue>
    </source>
</reference>
<accession>A0AAN9HPH0</accession>
<keyword evidence="5" id="KW-1133">Transmembrane helix</keyword>